<keyword evidence="3 10" id="KW-0255">Endonuclease</keyword>
<dbReference type="EMBL" id="JAGQLJ010000082">
    <property type="protein sequence ID" value="MCA9381340.1"/>
    <property type="molecule type" value="Genomic_DNA"/>
</dbReference>
<evidence type="ECO:0000256" key="1">
    <source>
        <dbReference type="ARBA" id="ARBA00022722"/>
    </source>
</evidence>
<evidence type="ECO:0000256" key="3">
    <source>
        <dbReference type="ARBA" id="ARBA00022759"/>
    </source>
</evidence>
<evidence type="ECO:0000256" key="8">
    <source>
        <dbReference type="ARBA" id="ARBA00023211"/>
    </source>
</evidence>
<dbReference type="InterPro" id="IPR002729">
    <property type="entry name" value="CRISPR-assoc_Cas1"/>
</dbReference>
<keyword evidence="6 10" id="KW-0051">Antiviral defense</keyword>
<dbReference type="Gene3D" id="1.20.120.920">
    <property type="entry name" value="CRISPR-associated endonuclease Cas1, C-terminal domain"/>
    <property type="match status" value="1"/>
</dbReference>
<dbReference type="HAMAP" id="MF_01470">
    <property type="entry name" value="Cas1"/>
    <property type="match status" value="1"/>
</dbReference>
<dbReference type="GO" id="GO:0004520">
    <property type="term" value="F:DNA endonuclease activity"/>
    <property type="evidence" value="ECO:0007669"/>
    <property type="project" value="InterPro"/>
</dbReference>
<organism evidence="11 12">
    <name type="scientific">Candidatus Dojkabacteria bacterium</name>
    <dbReference type="NCBI Taxonomy" id="2099670"/>
    <lineage>
        <taxon>Bacteria</taxon>
        <taxon>Candidatus Dojkabacteria</taxon>
    </lineage>
</organism>
<keyword evidence="1 10" id="KW-0540">Nuclease</keyword>
<comment type="function">
    <text evidence="10">CRISPR (clustered regularly interspaced short palindromic repeat), is an adaptive immune system that provides protection against mobile genetic elements (viruses, transposable elements and conjugative plasmids). CRISPR clusters contain spacers, sequences complementary to antecedent mobile elements, and target invading nucleic acids. CRISPR clusters are transcribed and processed into CRISPR RNA (crRNA). Acts as a dsDNA endonuclease. Involved in the integration of spacer DNA into the CRISPR cassette.</text>
</comment>
<dbReference type="GO" id="GO:0046872">
    <property type="term" value="F:metal ion binding"/>
    <property type="evidence" value="ECO:0007669"/>
    <property type="project" value="UniProtKB-UniRule"/>
</dbReference>
<dbReference type="GO" id="GO:0003677">
    <property type="term" value="F:DNA binding"/>
    <property type="evidence" value="ECO:0007669"/>
    <property type="project" value="UniProtKB-KW"/>
</dbReference>
<dbReference type="NCBIfam" id="TIGR03639">
    <property type="entry name" value="cas1_NMENI"/>
    <property type="match status" value="1"/>
</dbReference>
<comment type="cofactor">
    <cofactor evidence="10">
        <name>Mg(2+)</name>
        <dbReference type="ChEBI" id="CHEBI:18420"/>
    </cofactor>
    <cofactor evidence="10">
        <name>Mn(2+)</name>
        <dbReference type="ChEBI" id="CHEBI:29035"/>
    </cofactor>
</comment>
<dbReference type="EC" id="3.1.-.-" evidence="10"/>
<reference evidence="11" key="1">
    <citation type="submission" date="2020-04" db="EMBL/GenBank/DDBJ databases">
        <authorList>
            <person name="Zhang T."/>
        </authorList>
    </citation>
    <scope>NUCLEOTIDE SEQUENCE</scope>
    <source>
        <strain evidence="11">HKST-UBA13</strain>
    </source>
</reference>
<dbReference type="InterPro" id="IPR019855">
    <property type="entry name" value="CRISPR-assoc_Cas1_NMENI"/>
</dbReference>
<feature type="binding site" evidence="10">
    <location>
        <position position="218"/>
    </location>
    <ligand>
        <name>Mn(2+)</name>
        <dbReference type="ChEBI" id="CHEBI:29035"/>
    </ligand>
</feature>
<evidence type="ECO:0000256" key="2">
    <source>
        <dbReference type="ARBA" id="ARBA00022723"/>
    </source>
</evidence>
<proteinExistence type="inferred from homology"/>
<dbReference type="Pfam" id="PF01867">
    <property type="entry name" value="Cas_Cas1"/>
    <property type="match status" value="1"/>
</dbReference>
<dbReference type="PANTHER" id="PTHR34353">
    <property type="entry name" value="CRISPR-ASSOCIATED ENDONUCLEASE CAS1 1"/>
    <property type="match status" value="1"/>
</dbReference>
<protein>
    <recommendedName>
        <fullName evidence="10">CRISPR-associated endonuclease Cas1</fullName>
        <ecNumber evidence="10">3.1.-.-</ecNumber>
    </recommendedName>
</protein>
<evidence type="ECO:0000256" key="5">
    <source>
        <dbReference type="ARBA" id="ARBA00022842"/>
    </source>
</evidence>
<comment type="caution">
    <text evidence="11">The sequence shown here is derived from an EMBL/GenBank/DDBJ whole genome shotgun (WGS) entry which is preliminary data.</text>
</comment>
<dbReference type="InterPro" id="IPR042206">
    <property type="entry name" value="CRISPR-assoc_Cas1_C"/>
</dbReference>
<dbReference type="GO" id="GO:0043571">
    <property type="term" value="P:maintenance of CRISPR repeat elements"/>
    <property type="evidence" value="ECO:0007669"/>
    <property type="project" value="UniProtKB-UniRule"/>
</dbReference>
<keyword evidence="5 10" id="KW-0460">Magnesium</keyword>
<evidence type="ECO:0000256" key="7">
    <source>
        <dbReference type="ARBA" id="ARBA00023125"/>
    </source>
</evidence>
<feature type="binding site" evidence="10">
    <location>
        <position position="203"/>
    </location>
    <ligand>
        <name>Mn(2+)</name>
        <dbReference type="ChEBI" id="CHEBI:29035"/>
    </ligand>
</feature>
<keyword evidence="2 10" id="KW-0479">Metal-binding</keyword>
<dbReference type="NCBIfam" id="TIGR00287">
    <property type="entry name" value="cas1"/>
    <property type="match status" value="1"/>
</dbReference>
<comment type="subunit">
    <text evidence="9 10">Homodimer, forms a heterotetramer with a Cas2 homodimer.</text>
</comment>
<evidence type="ECO:0000313" key="12">
    <source>
        <dbReference type="Proteomes" id="UP000775877"/>
    </source>
</evidence>
<sequence length="294" mass="33673">MLKKTLLFSSKCSITTRDNQLVINSEIASKTIPIEDIGFVVIDNAEVYMSITAYNHLIENNSAVIICNKSHLPNGMFLNLNSHHIQQELFKSQIIASAPLKKQLWQQTVKEKIKNQGLLLEKVTKKKNNFEFLRSKVLSGDTTNMEAVAANFYWKSFFEINFKRERFGNYPNNFLNYGYAILRAATARALSGSGLLNTLGIHHKSKYNAFALADDIMEPFRPLVDEAVYTIMQHYDEQELNTEIKSVLLQVLTRTVYFKEEKSPLMVGLQKTASSLQQCFTGKRKKIKYPSLWN</sequence>
<comment type="similarity">
    <text evidence="10">Belongs to the CRISPR-associated endonuclease Cas1 family.</text>
</comment>
<dbReference type="AlphaFoldDB" id="A0A955L1V2"/>
<feature type="binding site" evidence="10">
    <location>
        <position position="146"/>
    </location>
    <ligand>
        <name>Mn(2+)</name>
        <dbReference type="ChEBI" id="CHEBI:29035"/>
    </ligand>
</feature>
<evidence type="ECO:0000313" key="11">
    <source>
        <dbReference type="EMBL" id="MCA9381340.1"/>
    </source>
</evidence>
<dbReference type="InterPro" id="IPR050646">
    <property type="entry name" value="Cas1"/>
</dbReference>
<evidence type="ECO:0000256" key="10">
    <source>
        <dbReference type="HAMAP-Rule" id="MF_01470"/>
    </source>
</evidence>
<evidence type="ECO:0000256" key="9">
    <source>
        <dbReference type="ARBA" id="ARBA00038592"/>
    </source>
</evidence>
<evidence type="ECO:0000256" key="6">
    <source>
        <dbReference type="ARBA" id="ARBA00023118"/>
    </source>
</evidence>
<gene>
    <name evidence="10 11" type="primary">cas1</name>
    <name evidence="11" type="ORF">KC678_03685</name>
</gene>
<dbReference type="GO" id="GO:0051607">
    <property type="term" value="P:defense response to virus"/>
    <property type="evidence" value="ECO:0007669"/>
    <property type="project" value="UniProtKB-UniRule"/>
</dbReference>
<keyword evidence="4 10" id="KW-0378">Hydrolase</keyword>
<evidence type="ECO:0000256" key="4">
    <source>
        <dbReference type="ARBA" id="ARBA00022801"/>
    </source>
</evidence>
<keyword evidence="7 10" id="KW-0238">DNA-binding</keyword>
<reference evidence="11" key="2">
    <citation type="journal article" date="2021" name="Microbiome">
        <title>Successional dynamics and alternative stable states in a saline activated sludge microbial community over 9 years.</title>
        <authorList>
            <person name="Wang Y."/>
            <person name="Ye J."/>
            <person name="Ju F."/>
            <person name="Liu L."/>
            <person name="Boyd J.A."/>
            <person name="Deng Y."/>
            <person name="Parks D.H."/>
            <person name="Jiang X."/>
            <person name="Yin X."/>
            <person name="Woodcroft B.J."/>
            <person name="Tyson G.W."/>
            <person name="Hugenholtz P."/>
            <person name="Polz M.F."/>
            <person name="Zhang T."/>
        </authorList>
    </citation>
    <scope>NUCLEOTIDE SEQUENCE</scope>
    <source>
        <strain evidence="11">HKST-UBA13</strain>
    </source>
</reference>
<dbReference type="GO" id="GO:0016787">
    <property type="term" value="F:hydrolase activity"/>
    <property type="evidence" value="ECO:0007669"/>
    <property type="project" value="UniProtKB-KW"/>
</dbReference>
<keyword evidence="8 10" id="KW-0464">Manganese</keyword>
<dbReference type="Proteomes" id="UP000775877">
    <property type="component" value="Unassembled WGS sequence"/>
</dbReference>
<name>A0A955L1V2_9BACT</name>
<accession>A0A955L1V2</accession>
<dbReference type="PANTHER" id="PTHR34353:SF2">
    <property type="entry name" value="CRISPR-ASSOCIATED ENDONUCLEASE CAS1 1"/>
    <property type="match status" value="1"/>
</dbReference>